<evidence type="ECO:0000313" key="2">
    <source>
        <dbReference type="Proteomes" id="UP000566995"/>
    </source>
</evidence>
<evidence type="ECO:0000313" key="1">
    <source>
        <dbReference type="EMBL" id="MBB4863358.1"/>
    </source>
</evidence>
<gene>
    <name evidence="1" type="ORF">HNP46_002205</name>
</gene>
<dbReference type="EMBL" id="JACHLI010000006">
    <property type="protein sequence ID" value="MBB4863358.1"/>
    <property type="molecule type" value="Genomic_DNA"/>
</dbReference>
<dbReference type="RefSeq" id="WP_184588665.1">
    <property type="nucleotide sequence ID" value="NZ_JACHLI010000006.1"/>
</dbReference>
<dbReference type="Pfam" id="PF07409">
    <property type="entry name" value="GP46"/>
    <property type="match status" value="1"/>
</dbReference>
<accession>A0A7W7KJQ6</accession>
<organism evidence="1 2">
    <name type="scientific">Pseudomonas nitroreducens</name>
    <dbReference type="NCBI Taxonomy" id="46680"/>
    <lineage>
        <taxon>Bacteria</taxon>
        <taxon>Pseudomonadati</taxon>
        <taxon>Pseudomonadota</taxon>
        <taxon>Gammaproteobacteria</taxon>
        <taxon>Pseudomonadales</taxon>
        <taxon>Pseudomonadaceae</taxon>
        <taxon>Pseudomonas</taxon>
    </lineage>
</organism>
<proteinExistence type="predicted"/>
<name>A0A7W7KJQ6_PSENT</name>
<protein>
    <submittedName>
        <fullName evidence="1">Phage gp46-like protein</fullName>
    </submittedName>
</protein>
<dbReference type="AlphaFoldDB" id="A0A7W7KJQ6"/>
<dbReference type="InterPro" id="IPR010877">
    <property type="entry name" value="Phage_Mu_Gp46"/>
</dbReference>
<reference evidence="1 2" key="1">
    <citation type="submission" date="2020-08" db="EMBL/GenBank/DDBJ databases">
        <title>Functional genomics of gut bacteria from endangered species of beetles.</title>
        <authorList>
            <person name="Carlos-Shanley C."/>
        </authorList>
    </citation>
    <scope>NUCLEOTIDE SEQUENCE [LARGE SCALE GENOMIC DNA]</scope>
    <source>
        <strain evidence="1 2">S00179</strain>
    </source>
</reference>
<dbReference type="Proteomes" id="UP000566995">
    <property type="component" value="Unassembled WGS sequence"/>
</dbReference>
<comment type="caution">
    <text evidence="1">The sequence shown here is derived from an EMBL/GenBank/DDBJ whole genome shotgun (WGS) entry which is preliminary data.</text>
</comment>
<sequence>MTDIATIWIVEDGAGDWSIDSGALASGNDLATAVLISLFTDRRANDEDIPPDGSDDRRGWWGDLDQPVPIGSRLWLLDRSKLVQDVANTARNYCLEALKWMLDDQVAASIQVATAIVSRSQLDIIVTINRHDGAVVPLKYSWAWSTSTQAA</sequence>